<keyword evidence="2" id="KW-1185">Reference proteome</keyword>
<evidence type="ECO:0000313" key="2">
    <source>
        <dbReference type="Proteomes" id="UP000532311"/>
    </source>
</evidence>
<dbReference type="Proteomes" id="UP000532311">
    <property type="component" value="Unassembled WGS sequence"/>
</dbReference>
<name>A0A8H5XX62_9HYPO</name>
<reference evidence="1 2" key="1">
    <citation type="submission" date="2020-05" db="EMBL/GenBank/DDBJ databases">
        <title>Identification and distribution of gene clusters putatively required for synthesis of sphingolipid metabolism inhibitors in phylogenetically diverse species of the filamentous fungus Fusarium.</title>
        <authorList>
            <person name="Kim H.-S."/>
            <person name="Busman M."/>
            <person name="Brown D.W."/>
            <person name="Divon H."/>
            <person name="Uhlig S."/>
            <person name="Proctor R.H."/>
        </authorList>
    </citation>
    <scope>NUCLEOTIDE SEQUENCE [LARGE SCALE GENOMIC DNA]</scope>
    <source>
        <strain evidence="1 2">NRRL 26131</strain>
    </source>
</reference>
<sequence length="266" mass="29755">MLVLLSIRVASIPPESRNVWIWVWRGYYPSPRHIALGIFLHLFVASSQLLIVWLSRQESDNDLKVLKQGGLQLQVAKSVADTSGTITYNVVYQSHDLAPNMTVQWTANYALNWITSIPNPGARVEYKGNWQSCNAGDSWDLDSTGSWQPNQNNPSAKKNCLNVGKNGYEENVYIVVGVADKSGHHSTIWVSPDKLLKNNGGEYEPLETVTVWYEEGTQTESMVSTQQTDTKSSTLNPGHDTLYVSYSTMKGKWLEPQPTPFTFPSS</sequence>
<comment type="caution">
    <text evidence="1">The sequence shown here is derived from an EMBL/GenBank/DDBJ whole genome shotgun (WGS) entry which is preliminary data.</text>
</comment>
<organism evidence="1 2">
    <name type="scientific">Fusarium globosum</name>
    <dbReference type="NCBI Taxonomy" id="78864"/>
    <lineage>
        <taxon>Eukaryota</taxon>
        <taxon>Fungi</taxon>
        <taxon>Dikarya</taxon>
        <taxon>Ascomycota</taxon>
        <taxon>Pezizomycotina</taxon>
        <taxon>Sordariomycetes</taxon>
        <taxon>Hypocreomycetidae</taxon>
        <taxon>Hypocreales</taxon>
        <taxon>Nectriaceae</taxon>
        <taxon>Fusarium</taxon>
        <taxon>Fusarium fujikuroi species complex</taxon>
    </lineage>
</organism>
<dbReference type="EMBL" id="JAAQPF010000479">
    <property type="protein sequence ID" value="KAF5701587.1"/>
    <property type="molecule type" value="Genomic_DNA"/>
</dbReference>
<proteinExistence type="predicted"/>
<dbReference type="AlphaFoldDB" id="A0A8H5XX62"/>
<evidence type="ECO:0000313" key="1">
    <source>
        <dbReference type="EMBL" id="KAF5701587.1"/>
    </source>
</evidence>
<protein>
    <submittedName>
        <fullName evidence="1">Splicing factor 3b</fullName>
    </submittedName>
</protein>
<accession>A0A8H5XX62</accession>
<gene>
    <name evidence="1" type="ORF">FGLOB1_10140</name>
</gene>